<reference evidence="2" key="1">
    <citation type="journal article" date="2019" name="Int. J. Syst. Evol. Microbiol.">
        <title>The Global Catalogue of Microorganisms (GCM) 10K type strain sequencing project: providing services to taxonomists for standard genome sequencing and annotation.</title>
        <authorList>
            <consortium name="The Broad Institute Genomics Platform"/>
            <consortium name="The Broad Institute Genome Sequencing Center for Infectious Disease"/>
            <person name="Wu L."/>
            <person name="Ma J."/>
        </authorList>
    </citation>
    <scope>NUCLEOTIDE SEQUENCE [LARGE SCALE GENOMIC DNA]</scope>
    <source>
        <strain evidence="2">NBRC 111981</strain>
    </source>
</reference>
<dbReference type="EMBL" id="BSOA01000003">
    <property type="protein sequence ID" value="GLQ86733.1"/>
    <property type="molecule type" value="Genomic_DNA"/>
</dbReference>
<evidence type="ECO:0000313" key="1">
    <source>
        <dbReference type="EMBL" id="GLQ86733.1"/>
    </source>
</evidence>
<name>A0ABQ5X590_9GAMM</name>
<dbReference type="RefSeq" id="WP_404649389.1">
    <property type="nucleotide sequence ID" value="NZ_JADIKH010000063.1"/>
</dbReference>
<accession>A0ABQ5X590</accession>
<sequence length="70" mass="7822">MRHLFAVSQNNTRFRTISASMDVDVGDLMDMPFVIYPNGQAAVHWTKVNEVSVTPRRPLLADGYRGQGDA</sequence>
<dbReference type="Proteomes" id="UP001156627">
    <property type="component" value="Unassembled WGS sequence"/>
</dbReference>
<gene>
    <name evidence="1" type="ORF">GCM10007898_02990</name>
</gene>
<protein>
    <submittedName>
        <fullName evidence="1">Uncharacterized protein</fullName>
    </submittedName>
</protein>
<organism evidence="1 2">
    <name type="scientific">Dyella flagellata</name>
    <dbReference type="NCBI Taxonomy" id="1867833"/>
    <lineage>
        <taxon>Bacteria</taxon>
        <taxon>Pseudomonadati</taxon>
        <taxon>Pseudomonadota</taxon>
        <taxon>Gammaproteobacteria</taxon>
        <taxon>Lysobacterales</taxon>
        <taxon>Rhodanobacteraceae</taxon>
        <taxon>Dyella</taxon>
    </lineage>
</organism>
<keyword evidence="2" id="KW-1185">Reference proteome</keyword>
<proteinExistence type="predicted"/>
<evidence type="ECO:0000313" key="2">
    <source>
        <dbReference type="Proteomes" id="UP001156627"/>
    </source>
</evidence>
<comment type="caution">
    <text evidence="1">The sequence shown here is derived from an EMBL/GenBank/DDBJ whole genome shotgun (WGS) entry which is preliminary data.</text>
</comment>